<sequence length="96" mass="11096">MEFDSEVQVCGLWTDEEIVSYTISSSSSDEQHVPAKPNVTAAEAKVPVHILRRFMECSEDLLKEDFAAIFRIENLVGRQFQKRCHQVTMLDFLKKF</sequence>
<evidence type="ECO:0000313" key="2">
    <source>
        <dbReference type="Proteomes" id="UP000499080"/>
    </source>
</evidence>
<name>A0A4Y2UHT7_ARAVE</name>
<evidence type="ECO:0000313" key="1">
    <source>
        <dbReference type="EMBL" id="GBO11170.1"/>
    </source>
</evidence>
<gene>
    <name evidence="1" type="ORF">AVEN_256022_1</name>
</gene>
<dbReference type="OrthoDB" id="8308201at2759"/>
<dbReference type="Proteomes" id="UP000499080">
    <property type="component" value="Unassembled WGS sequence"/>
</dbReference>
<organism evidence="1 2">
    <name type="scientific">Araneus ventricosus</name>
    <name type="common">Orbweaver spider</name>
    <name type="synonym">Epeira ventricosa</name>
    <dbReference type="NCBI Taxonomy" id="182803"/>
    <lineage>
        <taxon>Eukaryota</taxon>
        <taxon>Metazoa</taxon>
        <taxon>Ecdysozoa</taxon>
        <taxon>Arthropoda</taxon>
        <taxon>Chelicerata</taxon>
        <taxon>Arachnida</taxon>
        <taxon>Araneae</taxon>
        <taxon>Araneomorphae</taxon>
        <taxon>Entelegynae</taxon>
        <taxon>Araneoidea</taxon>
        <taxon>Araneidae</taxon>
        <taxon>Araneus</taxon>
    </lineage>
</organism>
<reference evidence="1 2" key="1">
    <citation type="journal article" date="2019" name="Sci. Rep.">
        <title>Orb-weaving spider Araneus ventricosus genome elucidates the spidroin gene catalogue.</title>
        <authorList>
            <person name="Kono N."/>
            <person name="Nakamura H."/>
            <person name="Ohtoshi R."/>
            <person name="Moran D.A.P."/>
            <person name="Shinohara A."/>
            <person name="Yoshida Y."/>
            <person name="Fujiwara M."/>
            <person name="Mori M."/>
            <person name="Tomita M."/>
            <person name="Arakawa K."/>
        </authorList>
    </citation>
    <scope>NUCLEOTIDE SEQUENCE [LARGE SCALE GENOMIC DNA]</scope>
</reference>
<dbReference type="EMBL" id="BGPR01036113">
    <property type="protein sequence ID" value="GBO11170.1"/>
    <property type="molecule type" value="Genomic_DNA"/>
</dbReference>
<keyword evidence="2" id="KW-1185">Reference proteome</keyword>
<accession>A0A4Y2UHT7</accession>
<protein>
    <submittedName>
        <fullName evidence="1">Uncharacterized protein</fullName>
    </submittedName>
</protein>
<comment type="caution">
    <text evidence="1">The sequence shown here is derived from an EMBL/GenBank/DDBJ whole genome shotgun (WGS) entry which is preliminary data.</text>
</comment>
<dbReference type="AlphaFoldDB" id="A0A4Y2UHT7"/>
<proteinExistence type="predicted"/>